<dbReference type="PANTHER" id="PTHR31649">
    <property type="entry name" value="AGAP009604-PA"/>
    <property type="match status" value="1"/>
</dbReference>
<feature type="signal peptide" evidence="2">
    <location>
        <begin position="1"/>
        <end position="30"/>
    </location>
</feature>
<organism evidence="3 4">
    <name type="scientific">Synchytrium endobioticum</name>
    <dbReference type="NCBI Taxonomy" id="286115"/>
    <lineage>
        <taxon>Eukaryota</taxon>
        <taxon>Fungi</taxon>
        <taxon>Fungi incertae sedis</taxon>
        <taxon>Chytridiomycota</taxon>
        <taxon>Chytridiomycota incertae sedis</taxon>
        <taxon>Chytridiomycetes</taxon>
        <taxon>Synchytriales</taxon>
        <taxon>Synchytriaceae</taxon>
        <taxon>Synchytrium</taxon>
    </lineage>
</organism>
<dbReference type="Pfam" id="PF11901">
    <property type="entry name" value="DM9"/>
    <property type="match status" value="1"/>
</dbReference>
<dbReference type="InterPro" id="IPR006616">
    <property type="entry name" value="DM9_repeat"/>
</dbReference>
<feature type="region of interest" description="Disordered" evidence="1">
    <location>
        <begin position="229"/>
        <end position="329"/>
    </location>
</feature>
<reference evidence="3 4" key="1">
    <citation type="journal article" date="2019" name="Sci. Rep.">
        <title>Comparative genomics of chytrid fungi reveal insights into the obligate biotrophic and pathogenic lifestyle of Synchytrium endobioticum.</title>
        <authorList>
            <person name="van de Vossenberg B.T.L.H."/>
            <person name="Warris S."/>
            <person name="Nguyen H.D.T."/>
            <person name="van Gent-Pelzer M.P.E."/>
            <person name="Joly D.L."/>
            <person name="van de Geest H.C."/>
            <person name="Bonants P.J.M."/>
            <person name="Smith D.S."/>
            <person name="Levesque C.A."/>
            <person name="van der Lee T.A.J."/>
        </authorList>
    </citation>
    <scope>NUCLEOTIDE SEQUENCE [LARGE SCALE GENOMIC DNA]</scope>
    <source>
        <strain evidence="3 4">MB42</strain>
    </source>
</reference>
<accession>A0A507CFL6</accession>
<sequence>MRVLGVTSRKWANATSVFLKWIWFFRLSEGTAMQATQFSQFYYSADSDPRLEKWHSPKYAPQWTSTAGNQIPEGAFQGGYEGQNKLYVARAFAGGRSVHPGKAGDYLEPPGAHVPYNGRELIVFEYDVLVLPRDAGAYYRWTALTDGAASLENMKKDRRVLPVVGGYEVDGRELYVAQCWHEDARGKSLHPGKFGSHMAGGFYAYGGKEMISYSFNILAFDTTLIPASEHMISPPTTPTTSRRNEYEYEPPPAPYHGASQFPRYNQDEAYSDAPPWSASVPYNVQEPFANEPLEGTYEDYPSGRQHERHENYRSHHRGRDSPDRDDESE</sequence>
<dbReference type="EMBL" id="QEAN01000449">
    <property type="protein sequence ID" value="TPX36786.1"/>
    <property type="molecule type" value="Genomic_DNA"/>
</dbReference>
<gene>
    <name evidence="3" type="ORF">SeMB42_g07046</name>
</gene>
<evidence type="ECO:0000313" key="4">
    <source>
        <dbReference type="Proteomes" id="UP000317494"/>
    </source>
</evidence>
<dbReference type="Proteomes" id="UP000317494">
    <property type="component" value="Unassembled WGS sequence"/>
</dbReference>
<dbReference type="SMART" id="SM00696">
    <property type="entry name" value="DM9"/>
    <property type="match status" value="1"/>
</dbReference>
<keyword evidence="2" id="KW-0732">Signal</keyword>
<dbReference type="PANTHER" id="PTHR31649:SF1">
    <property type="entry name" value="FARNESOIC ACID O-METHYL TRANSFERASE DOMAIN-CONTAINING PROTEIN"/>
    <property type="match status" value="1"/>
</dbReference>
<comment type="caution">
    <text evidence="3">The sequence shown here is derived from an EMBL/GenBank/DDBJ whole genome shotgun (WGS) entry which is preliminary data.</text>
</comment>
<protein>
    <submittedName>
        <fullName evidence="3">Uncharacterized protein</fullName>
    </submittedName>
</protein>
<name>A0A507CFL6_9FUNG</name>
<evidence type="ECO:0000313" key="3">
    <source>
        <dbReference type="EMBL" id="TPX36786.1"/>
    </source>
</evidence>
<feature type="chain" id="PRO_5021207754" evidence="2">
    <location>
        <begin position="31"/>
        <end position="329"/>
    </location>
</feature>
<dbReference type="VEuPathDB" id="FungiDB:SeMB42_g07046"/>
<evidence type="ECO:0000256" key="1">
    <source>
        <dbReference type="SAM" id="MobiDB-lite"/>
    </source>
</evidence>
<keyword evidence="4" id="KW-1185">Reference proteome</keyword>
<dbReference type="AlphaFoldDB" id="A0A507CFL6"/>
<feature type="compositionally biased region" description="Basic and acidic residues" evidence="1">
    <location>
        <begin position="304"/>
        <end position="313"/>
    </location>
</feature>
<evidence type="ECO:0000256" key="2">
    <source>
        <dbReference type="SAM" id="SignalP"/>
    </source>
</evidence>
<proteinExistence type="predicted"/>